<protein>
    <submittedName>
        <fullName evidence="1">Uncharacterized protein</fullName>
    </submittedName>
</protein>
<gene>
    <name evidence="1" type="ORF">FHS16_004120</name>
</gene>
<keyword evidence="2" id="KW-1185">Reference proteome</keyword>
<organism evidence="1 2">
    <name type="scientific">Paenibacillus endophyticus</name>
    <dbReference type="NCBI Taxonomy" id="1294268"/>
    <lineage>
        <taxon>Bacteria</taxon>
        <taxon>Bacillati</taxon>
        <taxon>Bacillota</taxon>
        <taxon>Bacilli</taxon>
        <taxon>Bacillales</taxon>
        <taxon>Paenibacillaceae</taxon>
        <taxon>Paenibacillus</taxon>
    </lineage>
</organism>
<proteinExistence type="predicted"/>
<dbReference type="AlphaFoldDB" id="A0A7W5GB65"/>
<evidence type="ECO:0000313" key="2">
    <source>
        <dbReference type="Proteomes" id="UP000518605"/>
    </source>
</evidence>
<dbReference type="RefSeq" id="WP_183566748.1">
    <property type="nucleotide sequence ID" value="NZ_CBCSLB010000013.1"/>
</dbReference>
<comment type="caution">
    <text evidence="1">The sequence shown here is derived from an EMBL/GenBank/DDBJ whole genome shotgun (WGS) entry which is preliminary data.</text>
</comment>
<name>A0A7W5GB65_9BACL</name>
<sequence length="129" mass="14450">MNESAHLNFAGSSDMTYTITTQGVTYQNDALEASLIIDIIQGFDTDPDDFIVMDPSLSIEGSSYMQAFPLRDAVNGINVELRLDNPDGSFKHYSYSTTDIGAVITMFLEYWGLQKLPDWTGWTDITDQF</sequence>
<dbReference type="EMBL" id="JACHXW010000013">
    <property type="protein sequence ID" value="MBB3154044.1"/>
    <property type="molecule type" value="Genomic_DNA"/>
</dbReference>
<dbReference type="Proteomes" id="UP000518605">
    <property type="component" value="Unassembled WGS sequence"/>
</dbReference>
<evidence type="ECO:0000313" key="1">
    <source>
        <dbReference type="EMBL" id="MBB3154044.1"/>
    </source>
</evidence>
<reference evidence="1 2" key="1">
    <citation type="submission" date="2020-08" db="EMBL/GenBank/DDBJ databases">
        <title>Genomic Encyclopedia of Type Strains, Phase III (KMG-III): the genomes of soil and plant-associated and newly described type strains.</title>
        <authorList>
            <person name="Whitman W."/>
        </authorList>
    </citation>
    <scope>NUCLEOTIDE SEQUENCE [LARGE SCALE GENOMIC DNA]</scope>
    <source>
        <strain evidence="1 2">CECT 8234</strain>
    </source>
</reference>
<accession>A0A7W5GB65</accession>